<dbReference type="RefSeq" id="WP_013759506.1">
    <property type="nucleotide sequence ID" value="NC_015500.1"/>
</dbReference>
<evidence type="ECO:0000313" key="3">
    <source>
        <dbReference type="Proteomes" id="UP000006546"/>
    </source>
</evidence>
<dbReference type="HOGENOM" id="CLU_100962_0_0_12"/>
<evidence type="ECO:0008006" key="4">
    <source>
        <dbReference type="Google" id="ProtNLM"/>
    </source>
</evidence>
<feature type="signal peptide" evidence="1">
    <location>
        <begin position="1"/>
        <end position="19"/>
    </location>
</feature>
<dbReference type="eggNOG" id="ENOG50339C8">
    <property type="taxonomic scope" value="Bacteria"/>
</dbReference>
<dbReference type="AlphaFoldDB" id="F4LMR5"/>
<evidence type="ECO:0000256" key="1">
    <source>
        <dbReference type="SAM" id="SignalP"/>
    </source>
</evidence>
<accession>F4LMR5</accession>
<dbReference type="OrthoDB" id="358935at2"/>
<name>F4LMR5_TREBD</name>
<reference evidence="3" key="1">
    <citation type="submission" date="2011-04" db="EMBL/GenBank/DDBJ databases">
        <title>The complete genome of Treponema brennaborense DSM 12168.</title>
        <authorList>
            <person name="Lucas S."/>
            <person name="Han J."/>
            <person name="Lapidus A."/>
            <person name="Bruce D."/>
            <person name="Goodwin L."/>
            <person name="Pitluck S."/>
            <person name="Peters L."/>
            <person name="Kyrpides N."/>
            <person name="Mavromatis K."/>
            <person name="Ivanova N."/>
            <person name="Mikhailova N."/>
            <person name="Pagani I."/>
            <person name="Teshima H."/>
            <person name="Detter J.C."/>
            <person name="Tapia R."/>
            <person name="Han C."/>
            <person name="Land M."/>
            <person name="Hauser L."/>
            <person name="Markowitz V."/>
            <person name="Cheng J.-F."/>
            <person name="Hugenholtz P."/>
            <person name="Woyke T."/>
            <person name="Wu D."/>
            <person name="Gronow S."/>
            <person name="Wellnitz S."/>
            <person name="Brambilla E."/>
            <person name="Klenk H.-P."/>
            <person name="Eisen J.A."/>
        </authorList>
    </citation>
    <scope>NUCLEOTIDE SEQUENCE [LARGE SCALE GENOMIC DNA]</scope>
    <source>
        <strain evidence="3">DSM 12168 / CIP 105900 / DD5/3</strain>
    </source>
</reference>
<dbReference type="EMBL" id="CP002696">
    <property type="protein sequence ID" value="AEE17805.1"/>
    <property type="molecule type" value="Genomic_DNA"/>
</dbReference>
<proteinExistence type="predicted"/>
<keyword evidence="1" id="KW-0732">Signal</keyword>
<dbReference type="Proteomes" id="UP000006546">
    <property type="component" value="Chromosome"/>
</dbReference>
<sequence>MKKISALILSTIVCSMLSAKGITISIDAGENWKEKRDPQVAVWLEDAKGNYVKTLYVTNRASKKTWVFSPKEGRPESLPVWYHAAKFDSNKESTGTRNDSDLQIDAVTSATPKRGIVFSADIDENPYIIKAEFNNSFDYNDFYTKENSGVNGQPSVIYEAELPAELNGEIVLRFAGTGDVNGKTGNISEDFSQLTTANKIVKCIAVAAKQAEK</sequence>
<dbReference type="Pfam" id="PF10029">
    <property type="entry name" value="DUF2271"/>
    <property type="match status" value="1"/>
</dbReference>
<dbReference type="KEGG" id="tbe:Trebr_2398"/>
<gene>
    <name evidence="2" type="ordered locus">Trebr_2398</name>
</gene>
<evidence type="ECO:0000313" key="2">
    <source>
        <dbReference type="EMBL" id="AEE17805.1"/>
    </source>
</evidence>
<organism evidence="2 3">
    <name type="scientific">Treponema brennaborense (strain DSM 12168 / CIP 105900 / DD5/3)</name>
    <dbReference type="NCBI Taxonomy" id="906968"/>
    <lineage>
        <taxon>Bacteria</taxon>
        <taxon>Pseudomonadati</taxon>
        <taxon>Spirochaetota</taxon>
        <taxon>Spirochaetia</taxon>
        <taxon>Spirochaetales</taxon>
        <taxon>Treponemataceae</taxon>
        <taxon>Treponema</taxon>
    </lineage>
</organism>
<dbReference type="STRING" id="906968.Trebr_2398"/>
<protein>
    <recommendedName>
        <fullName evidence="4">DUF2271 domain-containing protein</fullName>
    </recommendedName>
</protein>
<feature type="chain" id="PRO_5003312813" description="DUF2271 domain-containing protein" evidence="1">
    <location>
        <begin position="20"/>
        <end position="213"/>
    </location>
</feature>
<keyword evidence="3" id="KW-1185">Reference proteome</keyword>
<dbReference type="InterPro" id="IPR014469">
    <property type="entry name" value="DUF2271"/>
</dbReference>